<organism evidence="3">
    <name type="scientific">viral metagenome</name>
    <dbReference type="NCBI Taxonomy" id="1070528"/>
    <lineage>
        <taxon>unclassified sequences</taxon>
        <taxon>metagenomes</taxon>
        <taxon>organismal metagenomes</taxon>
    </lineage>
</organism>
<evidence type="ECO:0000256" key="1">
    <source>
        <dbReference type="SAM" id="Coils"/>
    </source>
</evidence>
<dbReference type="EMBL" id="MT144032">
    <property type="protein sequence ID" value="QJA47115.1"/>
    <property type="molecule type" value="Genomic_DNA"/>
</dbReference>
<accession>A0A6H1ZIL7</accession>
<feature type="coiled-coil region" evidence="1">
    <location>
        <begin position="73"/>
        <end position="147"/>
    </location>
</feature>
<evidence type="ECO:0000256" key="2">
    <source>
        <dbReference type="SAM" id="MobiDB-lite"/>
    </source>
</evidence>
<feature type="region of interest" description="Disordered" evidence="2">
    <location>
        <begin position="1"/>
        <end position="56"/>
    </location>
</feature>
<evidence type="ECO:0000313" key="3">
    <source>
        <dbReference type="EMBL" id="QJA47115.1"/>
    </source>
</evidence>
<reference evidence="3" key="1">
    <citation type="submission" date="2020-03" db="EMBL/GenBank/DDBJ databases">
        <title>The deep terrestrial virosphere.</title>
        <authorList>
            <person name="Holmfeldt K."/>
            <person name="Nilsson E."/>
            <person name="Simone D."/>
            <person name="Lopez-Fernandez M."/>
            <person name="Wu X."/>
            <person name="de Brujin I."/>
            <person name="Lundin D."/>
            <person name="Andersson A."/>
            <person name="Bertilsson S."/>
            <person name="Dopson M."/>
        </authorList>
    </citation>
    <scope>NUCLEOTIDE SEQUENCE</scope>
    <source>
        <strain evidence="3">TM448A00604</strain>
    </source>
</reference>
<keyword evidence="1" id="KW-0175">Coiled coil</keyword>
<protein>
    <submittedName>
        <fullName evidence="3">Uncharacterized protein</fullName>
    </submittedName>
</protein>
<name>A0A6H1ZIL7_9ZZZZ</name>
<feature type="compositionally biased region" description="Polar residues" evidence="2">
    <location>
        <begin position="1"/>
        <end position="24"/>
    </location>
</feature>
<dbReference type="AlphaFoldDB" id="A0A6H1ZIL7"/>
<gene>
    <name evidence="3" type="ORF">TM448A00604_0010</name>
</gene>
<proteinExistence type="predicted"/>
<feature type="region of interest" description="Disordered" evidence="2">
    <location>
        <begin position="201"/>
        <end position="237"/>
    </location>
</feature>
<sequence>MMTSEIQNSGAELTQPEGASQKSNGALEPQLEVKQLLQAPKKEPEQAPPPETISKVEHEKLLKSIKDGHAGTVAQMRTEREKLLTEREALEDKIHESNYDNWVRMLEEKGLDEVTIAKQARTMEAEVRKLARDVEKREARIKIKEEELNQAGKGKAAYDLAKEFSLDEAVVPQLLNAENDWAMRAKAQELYIEKLRADAQPIEKPAPQEPVTKGIDISKLSDSEKMGLAIQQTERNK</sequence>